<gene>
    <name evidence="2" type="primary">iolE_2</name>
    <name evidence="3" type="ORF">DXC39_10565</name>
    <name evidence="2" type="ORF">ERS852407_02909</name>
</gene>
<dbReference type="InterPro" id="IPR036237">
    <property type="entry name" value="Xyl_isomerase-like_sf"/>
</dbReference>
<dbReference type="Proteomes" id="UP000261257">
    <property type="component" value="Unassembled WGS sequence"/>
</dbReference>
<dbReference type="EMBL" id="CYZE01000007">
    <property type="protein sequence ID" value="CUO47138.1"/>
    <property type="molecule type" value="Genomic_DNA"/>
</dbReference>
<reference evidence="2 4" key="1">
    <citation type="submission" date="2015-09" db="EMBL/GenBank/DDBJ databases">
        <authorList>
            <consortium name="Pathogen Informatics"/>
        </authorList>
    </citation>
    <scope>NUCLEOTIDE SEQUENCE [LARGE SCALE GENOMIC DNA]</scope>
    <source>
        <strain evidence="2 4">2789STDY5608850</strain>
    </source>
</reference>
<name>A0A174FDW1_9FIRM</name>
<protein>
    <submittedName>
        <fullName evidence="2">Xylose isomerase domain-containing protein TIM barrel</fullName>
        <ecNumber evidence="2">4.2.1.44</ecNumber>
    </submittedName>
</protein>
<dbReference type="Pfam" id="PF01261">
    <property type="entry name" value="AP_endonuc_2"/>
    <property type="match status" value="1"/>
</dbReference>
<keyword evidence="2" id="KW-0456">Lyase</keyword>
<organism evidence="2 4">
    <name type="scientific">Hungatella hathewayi</name>
    <dbReference type="NCBI Taxonomy" id="154046"/>
    <lineage>
        <taxon>Bacteria</taxon>
        <taxon>Bacillati</taxon>
        <taxon>Bacillota</taxon>
        <taxon>Clostridia</taxon>
        <taxon>Lachnospirales</taxon>
        <taxon>Lachnospiraceae</taxon>
        <taxon>Hungatella</taxon>
    </lineage>
</organism>
<dbReference type="RefSeq" id="WP_055656187.1">
    <property type="nucleotide sequence ID" value="NZ_CABIXC010000007.1"/>
</dbReference>
<evidence type="ECO:0000313" key="3">
    <source>
        <dbReference type="EMBL" id="RGM05840.1"/>
    </source>
</evidence>
<sequence>MKIGCHAVLFTDRIAKETEEVLKEFEKTGCQGVEIGARFFGVEKSSYLKELLDQYHLQLSGLHVSALWTDLLDDPQKVEEAVGKAVEFLQVMPNKNIIFTGMAQNDPSQHPEEGIDPRLSDPAAAEKMAGKLNEIAAKAKESGVSVNYHNHCWEFDQDGLLFMALIHHAPEVRFALDTGWAAGSGWDPADLLEKYPDRISYVHLRDFKKEDMEKCRTFAEKQENYVDLGKGNMDYERLLSVIKKNFGDNGWAVIEYEKGKVDFERYTKAVSYVREILG</sequence>
<dbReference type="GO" id="GO:0016853">
    <property type="term" value="F:isomerase activity"/>
    <property type="evidence" value="ECO:0007669"/>
    <property type="project" value="UniProtKB-KW"/>
</dbReference>
<evidence type="ECO:0000313" key="4">
    <source>
        <dbReference type="Proteomes" id="UP000095651"/>
    </source>
</evidence>
<dbReference type="Proteomes" id="UP000095651">
    <property type="component" value="Unassembled WGS sequence"/>
</dbReference>
<evidence type="ECO:0000313" key="2">
    <source>
        <dbReference type="EMBL" id="CUO47138.1"/>
    </source>
</evidence>
<proteinExistence type="predicted"/>
<evidence type="ECO:0000313" key="5">
    <source>
        <dbReference type="Proteomes" id="UP000261257"/>
    </source>
</evidence>
<keyword evidence="2" id="KW-0413">Isomerase</keyword>
<dbReference type="GO" id="GO:0050114">
    <property type="term" value="F:myo-inosose-2 dehydratase activity"/>
    <property type="evidence" value="ECO:0007669"/>
    <property type="project" value="UniProtKB-EC"/>
</dbReference>
<dbReference type="EC" id="4.2.1.44" evidence="2"/>
<dbReference type="EMBL" id="QSSQ01000006">
    <property type="protein sequence ID" value="RGM05840.1"/>
    <property type="molecule type" value="Genomic_DNA"/>
</dbReference>
<evidence type="ECO:0000259" key="1">
    <source>
        <dbReference type="Pfam" id="PF01261"/>
    </source>
</evidence>
<dbReference type="Gene3D" id="3.20.20.150">
    <property type="entry name" value="Divalent-metal-dependent TIM barrel enzymes"/>
    <property type="match status" value="1"/>
</dbReference>
<dbReference type="InterPro" id="IPR050312">
    <property type="entry name" value="IolE/XylAMocC-like"/>
</dbReference>
<feature type="domain" description="Xylose isomerase-like TIM barrel" evidence="1">
    <location>
        <begin position="25"/>
        <end position="262"/>
    </location>
</feature>
<dbReference type="PANTHER" id="PTHR12110:SF41">
    <property type="entry name" value="INOSOSE DEHYDRATASE"/>
    <property type="match status" value="1"/>
</dbReference>
<dbReference type="PANTHER" id="PTHR12110">
    <property type="entry name" value="HYDROXYPYRUVATE ISOMERASE"/>
    <property type="match status" value="1"/>
</dbReference>
<dbReference type="InterPro" id="IPR013022">
    <property type="entry name" value="Xyl_isomerase-like_TIM-brl"/>
</dbReference>
<dbReference type="SUPFAM" id="SSF51658">
    <property type="entry name" value="Xylose isomerase-like"/>
    <property type="match status" value="1"/>
</dbReference>
<dbReference type="AlphaFoldDB" id="A0A174FDW1"/>
<reference evidence="3 5" key="2">
    <citation type="submission" date="2018-08" db="EMBL/GenBank/DDBJ databases">
        <title>A genome reference for cultivated species of the human gut microbiota.</title>
        <authorList>
            <person name="Zou Y."/>
            <person name="Xue W."/>
            <person name="Luo G."/>
        </authorList>
    </citation>
    <scope>NUCLEOTIDE SEQUENCE [LARGE SCALE GENOMIC DNA]</scope>
    <source>
        <strain evidence="3 5">TF05-11AC</strain>
    </source>
</reference>
<accession>A0A174FDW1</accession>